<keyword evidence="1" id="KW-0347">Helicase</keyword>
<keyword evidence="1" id="KW-0378">Hydrolase</keyword>
<accession>A0A8H3QBF9</accession>
<protein>
    <submittedName>
        <fullName evidence="1">ATP-dependent DNA helicase Pif1-like</fullName>
    </submittedName>
</protein>
<keyword evidence="1" id="KW-0547">Nucleotide-binding</keyword>
<proteinExistence type="predicted"/>
<organism evidence="1 2">
    <name type="scientific">Rhizophagus clarus</name>
    <dbReference type="NCBI Taxonomy" id="94130"/>
    <lineage>
        <taxon>Eukaryota</taxon>
        <taxon>Fungi</taxon>
        <taxon>Fungi incertae sedis</taxon>
        <taxon>Mucoromycota</taxon>
        <taxon>Glomeromycotina</taxon>
        <taxon>Glomeromycetes</taxon>
        <taxon>Glomerales</taxon>
        <taxon>Glomeraceae</taxon>
        <taxon>Rhizophagus</taxon>
    </lineage>
</organism>
<evidence type="ECO:0000313" key="2">
    <source>
        <dbReference type="Proteomes" id="UP000615446"/>
    </source>
</evidence>
<dbReference type="AlphaFoldDB" id="A0A8H3QBF9"/>
<sequence length="209" mass="23844">MHVMISTAFKIGITENHMLPATPHISFSGKIYRIVFEAGPDSRFKKLAPRLEIGRLVFITGILDLDNVKIPFVEAKEIDLSDDLNLKIIYLLKKKISDNEIAGYKNDEQISTDDAKMLIIMKRVIDAEIITDSHIVCVAFSMTVNRSQGQILSEMALYLPRPVFTHGQLYVGLSRVISCQHSYFLIKLLEIFKKLDYPVSMLNHFFPQI</sequence>
<evidence type="ECO:0000313" key="1">
    <source>
        <dbReference type="EMBL" id="GES74480.1"/>
    </source>
</evidence>
<dbReference type="SUPFAM" id="SSF52540">
    <property type="entry name" value="P-loop containing nucleoside triphosphate hydrolases"/>
    <property type="match status" value="1"/>
</dbReference>
<dbReference type="OrthoDB" id="2416799at2759"/>
<dbReference type="Proteomes" id="UP000615446">
    <property type="component" value="Unassembled WGS sequence"/>
</dbReference>
<dbReference type="GO" id="GO:0004386">
    <property type="term" value="F:helicase activity"/>
    <property type="evidence" value="ECO:0007669"/>
    <property type="project" value="UniProtKB-KW"/>
</dbReference>
<name>A0A8H3QBF9_9GLOM</name>
<keyword evidence="1" id="KW-0067">ATP-binding</keyword>
<dbReference type="InterPro" id="IPR027417">
    <property type="entry name" value="P-loop_NTPase"/>
</dbReference>
<dbReference type="EMBL" id="BLAL01000012">
    <property type="protein sequence ID" value="GES74480.1"/>
    <property type="molecule type" value="Genomic_DNA"/>
</dbReference>
<reference evidence="1" key="1">
    <citation type="submission" date="2019-10" db="EMBL/GenBank/DDBJ databases">
        <title>Conservation and host-specific expression of non-tandemly repeated heterogenous ribosome RNA gene in arbuscular mycorrhizal fungi.</title>
        <authorList>
            <person name="Maeda T."/>
            <person name="Kobayashi Y."/>
            <person name="Nakagawa T."/>
            <person name="Ezawa T."/>
            <person name="Yamaguchi K."/>
            <person name="Bino T."/>
            <person name="Nishimoto Y."/>
            <person name="Shigenobu S."/>
            <person name="Kawaguchi M."/>
        </authorList>
    </citation>
    <scope>NUCLEOTIDE SEQUENCE</scope>
    <source>
        <strain evidence="1">HR1</strain>
    </source>
</reference>
<gene>
    <name evidence="1" type="ORF">RCL2_000195800</name>
</gene>
<comment type="caution">
    <text evidence="1">The sequence shown here is derived from an EMBL/GenBank/DDBJ whole genome shotgun (WGS) entry which is preliminary data.</text>
</comment>